<sequence>MKIIECPRDAWQGFPHFIPTEKKAAYLNQLLKVGFHTIDFGSFVSPKAMPQVSDTARLLDHLDLSGTDSRLLAIVANERGAMEACRFGQIQVLGYPFSISETFQLRNANATVRQSFEKTRSIAALCTENGKELVIYISMGFGNPYGDFWNVAYTLDKIHELAELGITKFSLADTIGIAREDDIHALFSQLIAAYPNLEFGAHFHSKPGNWRQKINAAYTAGCRRFDGVLLGYGGCPMAQDELVGNIPTEHLIAFADEKKELLKINSEALVNARELFLRLVSAYAQG</sequence>
<keyword evidence="3 5" id="KW-0456">Lyase</keyword>
<proteinExistence type="inferred from homology"/>
<evidence type="ECO:0000259" key="4">
    <source>
        <dbReference type="PROSITE" id="PS50991"/>
    </source>
</evidence>
<evidence type="ECO:0000313" key="6">
    <source>
        <dbReference type="Proteomes" id="UP000309788"/>
    </source>
</evidence>
<dbReference type="SUPFAM" id="SSF51569">
    <property type="entry name" value="Aldolase"/>
    <property type="match status" value="1"/>
</dbReference>
<evidence type="ECO:0000313" key="5">
    <source>
        <dbReference type="EMBL" id="TLU90478.1"/>
    </source>
</evidence>
<evidence type="ECO:0000256" key="2">
    <source>
        <dbReference type="ARBA" id="ARBA00022723"/>
    </source>
</evidence>
<comment type="caution">
    <text evidence="5">The sequence shown here is derived from an EMBL/GenBank/DDBJ whole genome shotgun (WGS) entry which is preliminary data.</text>
</comment>
<dbReference type="OrthoDB" id="9784013at2"/>
<accession>A0A5R9K8W1</accession>
<keyword evidence="2" id="KW-0479">Metal-binding</keyword>
<dbReference type="Gene3D" id="3.20.20.70">
    <property type="entry name" value="Aldolase class I"/>
    <property type="match status" value="1"/>
</dbReference>
<dbReference type="PANTHER" id="PTHR42738:SF7">
    <property type="entry name" value="HYDROXYMETHYLGLUTARYL-COA LYASE"/>
    <property type="match status" value="1"/>
</dbReference>
<dbReference type="RefSeq" id="WP_138282804.1">
    <property type="nucleotide sequence ID" value="NZ_BMGE01000005.1"/>
</dbReference>
<dbReference type="PROSITE" id="PS50991">
    <property type="entry name" value="PYR_CT"/>
    <property type="match status" value="1"/>
</dbReference>
<gene>
    <name evidence="5" type="ORF">FEM55_18110</name>
</gene>
<feature type="domain" description="Pyruvate carboxyltransferase" evidence="4">
    <location>
        <begin position="1"/>
        <end position="270"/>
    </location>
</feature>
<dbReference type="InterPro" id="IPR013785">
    <property type="entry name" value="Aldolase_TIM"/>
</dbReference>
<name>A0A5R9K8W1_9BACT</name>
<dbReference type="GO" id="GO:0004419">
    <property type="term" value="F:hydroxymethylglutaryl-CoA lyase activity"/>
    <property type="evidence" value="ECO:0007669"/>
    <property type="project" value="TreeGrafter"/>
</dbReference>
<dbReference type="GO" id="GO:0006552">
    <property type="term" value="P:L-leucine catabolic process"/>
    <property type="evidence" value="ECO:0007669"/>
    <property type="project" value="TreeGrafter"/>
</dbReference>
<organism evidence="5 6">
    <name type="scientific">Dyadobacter sediminis</name>
    <dbReference type="NCBI Taxonomy" id="1493691"/>
    <lineage>
        <taxon>Bacteria</taxon>
        <taxon>Pseudomonadati</taxon>
        <taxon>Bacteroidota</taxon>
        <taxon>Cytophagia</taxon>
        <taxon>Cytophagales</taxon>
        <taxon>Spirosomataceae</taxon>
        <taxon>Dyadobacter</taxon>
    </lineage>
</organism>
<evidence type="ECO:0000256" key="1">
    <source>
        <dbReference type="ARBA" id="ARBA00009405"/>
    </source>
</evidence>
<reference evidence="5 6" key="1">
    <citation type="submission" date="2019-05" db="EMBL/GenBank/DDBJ databases">
        <authorList>
            <person name="Qu J.-H."/>
        </authorList>
    </citation>
    <scope>NUCLEOTIDE SEQUENCE [LARGE SCALE GENOMIC DNA]</scope>
    <source>
        <strain evidence="5 6">Z12</strain>
    </source>
</reference>
<dbReference type="Pfam" id="PF00682">
    <property type="entry name" value="HMGL-like"/>
    <property type="match status" value="1"/>
</dbReference>
<protein>
    <submittedName>
        <fullName evidence="5">Hydroxymethylglutaryl-CoA lyase</fullName>
    </submittedName>
</protein>
<dbReference type="AlphaFoldDB" id="A0A5R9K8W1"/>
<dbReference type="Proteomes" id="UP000309788">
    <property type="component" value="Unassembled WGS sequence"/>
</dbReference>
<dbReference type="EMBL" id="VCEI01000028">
    <property type="protein sequence ID" value="TLU90478.1"/>
    <property type="molecule type" value="Genomic_DNA"/>
</dbReference>
<dbReference type="GO" id="GO:0046872">
    <property type="term" value="F:metal ion binding"/>
    <property type="evidence" value="ECO:0007669"/>
    <property type="project" value="UniProtKB-KW"/>
</dbReference>
<comment type="similarity">
    <text evidence="1">Belongs to the HMG-CoA lyase family.</text>
</comment>
<evidence type="ECO:0000256" key="3">
    <source>
        <dbReference type="ARBA" id="ARBA00023239"/>
    </source>
</evidence>
<dbReference type="PANTHER" id="PTHR42738">
    <property type="entry name" value="HYDROXYMETHYLGLUTARYL-COA LYASE"/>
    <property type="match status" value="1"/>
</dbReference>
<dbReference type="InterPro" id="IPR000891">
    <property type="entry name" value="PYR_CT"/>
</dbReference>
<dbReference type="GO" id="GO:0046951">
    <property type="term" value="P:ketone body biosynthetic process"/>
    <property type="evidence" value="ECO:0007669"/>
    <property type="project" value="TreeGrafter"/>
</dbReference>
<dbReference type="InterPro" id="IPR043594">
    <property type="entry name" value="HMGL"/>
</dbReference>
<keyword evidence="6" id="KW-1185">Reference proteome</keyword>